<protein>
    <submittedName>
        <fullName evidence="1">Putative orfan</fullName>
    </submittedName>
</protein>
<dbReference type="RefSeq" id="YP_010782186.1">
    <property type="nucleotide sequence ID" value="NC_075039.1"/>
</dbReference>
<reference evidence="1" key="2">
    <citation type="journal article" date="2018" name="Nat. Commun.">
        <title>Tailed giant Tupanvirus possesses the most complete translational apparatus of the known virosphere.</title>
        <authorList>
            <person name="Abrahao J."/>
            <person name="Silva L."/>
            <person name="Silva L.S."/>
            <person name="Khalil J.Y.B."/>
            <person name="Rodrigues R."/>
            <person name="Arantes T."/>
            <person name="Assis F."/>
            <person name="Boratto P."/>
            <person name="Andrade M."/>
            <person name="Kroon E.G."/>
            <person name="Ribeiro B."/>
            <person name="Bergier I."/>
            <person name="Seligmann H."/>
            <person name="Ghigo E."/>
            <person name="Colson P."/>
            <person name="Levasseur A."/>
            <person name="Kroemer G."/>
            <person name="Raoult D."/>
            <person name="La Scola B."/>
        </authorList>
    </citation>
    <scope>NUCLEOTIDE SEQUENCE [LARGE SCALE GENOMIC DNA]</scope>
    <source>
        <strain evidence="1">Soda lake</strain>
    </source>
</reference>
<accession>A0A6N1NNJ8</accession>
<proteinExistence type="predicted"/>
<dbReference type="KEGG" id="vg:80518950"/>
<dbReference type="GeneID" id="80518950"/>
<dbReference type="EMBL" id="KY523104">
    <property type="protein sequence ID" value="QKU35520.1"/>
    <property type="molecule type" value="Genomic_DNA"/>
</dbReference>
<sequence length="85" mass="9693">MSRCNNCGLREGKYTVFNQYLNLPSNLMVGGPKKPLHSPKILKLVKHQQMKPSMVSFAISERLCIHCYHAKQNNHKITNDGHNFG</sequence>
<organism evidence="1">
    <name type="scientific">Tupanvirus soda lake</name>
    <dbReference type="NCBI Taxonomy" id="2126985"/>
    <lineage>
        <taxon>Viruses</taxon>
        <taxon>Varidnaviria</taxon>
        <taxon>Bamfordvirae</taxon>
        <taxon>Nucleocytoviricota</taxon>
        <taxon>Megaviricetes</taxon>
        <taxon>Imitervirales</taxon>
        <taxon>Mimiviridae</taxon>
        <taxon>Megamimivirinae</taxon>
        <taxon>Tupanvirus</taxon>
        <taxon>Tupanvirus salinum</taxon>
    </lineage>
</organism>
<evidence type="ECO:0000313" key="1">
    <source>
        <dbReference type="EMBL" id="QKU35520.1"/>
    </source>
</evidence>
<name>A0A6N1NNJ8_9VIRU</name>
<reference evidence="1" key="1">
    <citation type="submission" date="2017-01" db="EMBL/GenBank/DDBJ databases">
        <authorList>
            <person name="Assis F.L."/>
            <person name="Abrahao J.S."/>
            <person name="Silva L."/>
            <person name="Khalil J.B."/>
            <person name="Rodrigues R."/>
            <person name="Silva L.S."/>
            <person name="Arantes T."/>
            <person name="Boratto P."/>
            <person name="Andrade M."/>
            <person name="Kroon E.G."/>
            <person name="Ribeiro B."/>
            <person name="Bergier I."/>
            <person name="Seligmann H."/>
            <person name="Ghigo E."/>
            <person name="Colson P."/>
            <person name="Levasseur A."/>
            <person name="Raoult D."/>
            <person name="Scola B.L."/>
        </authorList>
    </citation>
    <scope>NUCLEOTIDE SEQUENCE</scope>
    <source>
        <strain evidence="1">Soda lake</strain>
    </source>
</reference>